<dbReference type="EMBL" id="BAABLD010000017">
    <property type="protein sequence ID" value="GAA5172323.1"/>
    <property type="molecule type" value="Genomic_DNA"/>
</dbReference>
<organism evidence="3 4">
    <name type="scientific">Viridibacterium curvum</name>
    <dbReference type="NCBI Taxonomy" id="1101404"/>
    <lineage>
        <taxon>Bacteria</taxon>
        <taxon>Pseudomonadati</taxon>
        <taxon>Pseudomonadota</taxon>
        <taxon>Betaproteobacteria</taxon>
        <taxon>Rhodocyclales</taxon>
        <taxon>Rhodocyclaceae</taxon>
        <taxon>Viridibacterium</taxon>
    </lineage>
</organism>
<feature type="domain" description="Tyr recombinase" evidence="2">
    <location>
        <begin position="345"/>
        <end position="562"/>
    </location>
</feature>
<dbReference type="PROSITE" id="PS51898">
    <property type="entry name" value="TYR_RECOMBINASE"/>
    <property type="match status" value="1"/>
</dbReference>
<sequence>MPQTFHMATRFEQLQRRLLYGELISAPLPPLARLAGALIAFECITTAHDVVEALQALADRYAFDDKVSVDWLAHCGRQDSRQLHGFVLHLIADTPTLITEAEARAGLEAFGQWAAFGTPAVESVLVAAQCWAFTVLPPALYAHVTRDAALTALPRSAKARKHTGLALSLPVAGGQEADMANVLNRFHLAETARGTPWLVSELEQIATRQESRNATHAQRRAKLMACRALSVELPHADALSALMLGWVINLLQTGGVRGKPLRPNTLRNYTHRTLRALHTHLAHRDLLTMSRNDFEAVYNEIARETTPKQMLIALSALRSWHSFLQKWLQLPYARIHSDDIEPALPAANIIWPHEKLRISQWLRSASESRLNTMLSVACAIAFSCRIRISELLHLQMRAICTPESSKSGAVSEIEIHISPRLRDPQQKSESARRVVTVDDAAAIETIVRWKAQRSFERALPNDLLFGDPITGNVCQPGALTVGLNQLLKAATGDPDVSFHTLGHTWVSDAMAEALLDSAEAKGRSIDLNPLDSVSVAAGHRTATTTLRVYTHCYEPAIHTLLDRAFSRISISSVEGARWAGVSASALRKRASLHHTPLKDEIWSAIRLRSSATTHAALPSAAAHADLCEPLTPGWLSAAHSQRSIADLLHILRDLAQGMGLNEIASRHDTPISCLHDIVRHAYEIVVAPTHRGPMSKTLRPEYCADALCKYLAQQLTGPCFRAALQTKYDGLTAWLARNQQDETLHRLIDAWLTTQAGRFLDLKHFPSANELLDLLHRVGTPADHLALVCAAGRPRSHARAPLQEGEQPTAAPRDWGRDKYSEQLSLAFKRVFSAAPNRIVVQPRRGRPAHYLVWSSTPVSIGLEPPSARCSLRGFHAWMLALSVWLALRTANNGRAAP</sequence>
<dbReference type="Proteomes" id="UP001500547">
    <property type="component" value="Unassembled WGS sequence"/>
</dbReference>
<dbReference type="SUPFAM" id="SSF56349">
    <property type="entry name" value="DNA breaking-rejoining enzymes"/>
    <property type="match status" value="1"/>
</dbReference>
<dbReference type="InterPro" id="IPR013762">
    <property type="entry name" value="Integrase-like_cat_sf"/>
</dbReference>
<comment type="caution">
    <text evidence="3">The sequence shown here is derived from an EMBL/GenBank/DDBJ whole genome shotgun (WGS) entry which is preliminary data.</text>
</comment>
<keyword evidence="4" id="KW-1185">Reference proteome</keyword>
<evidence type="ECO:0000313" key="3">
    <source>
        <dbReference type="EMBL" id="GAA5172323.1"/>
    </source>
</evidence>
<proteinExistence type="predicted"/>
<reference evidence="4" key="1">
    <citation type="journal article" date="2019" name="Int. J. Syst. Evol. Microbiol.">
        <title>The Global Catalogue of Microorganisms (GCM) 10K type strain sequencing project: providing services to taxonomists for standard genome sequencing and annotation.</title>
        <authorList>
            <consortium name="The Broad Institute Genomics Platform"/>
            <consortium name="The Broad Institute Genome Sequencing Center for Infectious Disease"/>
            <person name="Wu L."/>
            <person name="Ma J."/>
        </authorList>
    </citation>
    <scope>NUCLEOTIDE SEQUENCE [LARGE SCALE GENOMIC DNA]</scope>
    <source>
        <strain evidence="4">JCM 18715</strain>
    </source>
</reference>
<protein>
    <recommendedName>
        <fullName evidence="2">Tyr recombinase domain-containing protein</fullName>
    </recommendedName>
</protein>
<dbReference type="Gene3D" id="1.10.443.10">
    <property type="entry name" value="Intergrase catalytic core"/>
    <property type="match status" value="1"/>
</dbReference>
<accession>A0ABP9R851</accession>
<evidence type="ECO:0000313" key="4">
    <source>
        <dbReference type="Proteomes" id="UP001500547"/>
    </source>
</evidence>
<dbReference type="InterPro" id="IPR011010">
    <property type="entry name" value="DNA_brk_join_enz"/>
</dbReference>
<evidence type="ECO:0000259" key="2">
    <source>
        <dbReference type="PROSITE" id="PS51898"/>
    </source>
</evidence>
<gene>
    <name evidence="3" type="ORF">GCM10025770_38280</name>
</gene>
<name>A0ABP9R851_9RHOO</name>
<evidence type="ECO:0000256" key="1">
    <source>
        <dbReference type="ARBA" id="ARBA00023172"/>
    </source>
</evidence>
<dbReference type="InterPro" id="IPR002104">
    <property type="entry name" value="Integrase_catalytic"/>
</dbReference>
<keyword evidence="1" id="KW-0233">DNA recombination</keyword>